<dbReference type="Proteomes" id="UP001183643">
    <property type="component" value="Unassembled WGS sequence"/>
</dbReference>
<comment type="caution">
    <text evidence="1">The sequence shown here is derived from an EMBL/GenBank/DDBJ whole genome shotgun (WGS) entry which is preliminary data.</text>
</comment>
<protein>
    <submittedName>
        <fullName evidence="1">Uncharacterized protein</fullName>
    </submittedName>
</protein>
<name>A0AAE3YYB4_9ACTN</name>
<sequence>MRIALVTSERMPAAHWHDGDSELLAAELERAAAA</sequence>
<evidence type="ECO:0000313" key="2">
    <source>
        <dbReference type="Proteomes" id="UP001183643"/>
    </source>
</evidence>
<dbReference type="AlphaFoldDB" id="A0AAE3YYB4"/>
<reference evidence="1" key="1">
    <citation type="submission" date="2023-07" db="EMBL/GenBank/DDBJ databases">
        <title>Sequencing the genomes of 1000 actinobacteria strains.</title>
        <authorList>
            <person name="Klenk H.-P."/>
        </authorList>
    </citation>
    <scope>NUCLEOTIDE SEQUENCE</scope>
    <source>
        <strain evidence="1">DSM 44707</strain>
    </source>
</reference>
<gene>
    <name evidence="1" type="ORF">J2S41_007044</name>
</gene>
<proteinExistence type="predicted"/>
<keyword evidence="2" id="KW-1185">Reference proteome</keyword>
<accession>A0AAE3YYB4</accession>
<organism evidence="1 2">
    <name type="scientific">Catenuloplanes atrovinosus</name>
    <dbReference type="NCBI Taxonomy" id="137266"/>
    <lineage>
        <taxon>Bacteria</taxon>
        <taxon>Bacillati</taxon>
        <taxon>Actinomycetota</taxon>
        <taxon>Actinomycetes</taxon>
        <taxon>Micromonosporales</taxon>
        <taxon>Micromonosporaceae</taxon>
        <taxon>Catenuloplanes</taxon>
    </lineage>
</organism>
<dbReference type="EMBL" id="JAVDYB010000001">
    <property type="protein sequence ID" value="MDR7280266.1"/>
    <property type="molecule type" value="Genomic_DNA"/>
</dbReference>
<evidence type="ECO:0000313" key="1">
    <source>
        <dbReference type="EMBL" id="MDR7280266.1"/>
    </source>
</evidence>